<comment type="subcellular location">
    <subcellularLocation>
        <location evidence="5">Secreted</location>
    </subcellularLocation>
    <subcellularLocation>
        <location evidence="5">Bacterial flagellum</location>
    </subcellularLocation>
</comment>
<dbReference type="OrthoDB" id="9776025at2"/>
<dbReference type="GO" id="GO:0007155">
    <property type="term" value="P:cell adhesion"/>
    <property type="evidence" value="ECO:0007669"/>
    <property type="project" value="InterPro"/>
</dbReference>
<name>A0A1C0AB78_9FIRM</name>
<dbReference type="GO" id="GO:0009421">
    <property type="term" value="C:bacterial-type flagellum filament cap"/>
    <property type="evidence" value="ECO:0007669"/>
    <property type="project" value="InterPro"/>
</dbReference>
<dbReference type="Proteomes" id="UP000093514">
    <property type="component" value="Unassembled WGS sequence"/>
</dbReference>
<reference evidence="8 9" key="2">
    <citation type="submission" date="2016-08" db="EMBL/GenBank/DDBJ databases">
        <title>Orenia metallireducens sp. nov. strain Z6, a Novel Metal-reducing Firmicute from the Deep Subsurface.</title>
        <authorList>
            <person name="Maxim B.I."/>
            <person name="Kenneth K."/>
            <person name="Flynn T.M."/>
            <person name="Oloughlin E.J."/>
            <person name="Locke R.A."/>
            <person name="Weber J.R."/>
            <person name="Egan S.M."/>
            <person name="Mackie R.I."/>
            <person name="Cann I.K."/>
        </authorList>
    </citation>
    <scope>NUCLEOTIDE SEQUENCE [LARGE SCALE GENOMIC DNA]</scope>
    <source>
        <strain evidence="8 9">Z6</strain>
    </source>
</reference>
<comment type="similarity">
    <text evidence="1 5">Belongs to the FliD family.</text>
</comment>
<evidence type="ECO:0000313" key="9">
    <source>
        <dbReference type="Proteomes" id="UP000093514"/>
    </source>
</evidence>
<dbReference type="InterPro" id="IPR003481">
    <property type="entry name" value="FliD_N"/>
</dbReference>
<dbReference type="EMBL" id="LWDV01000007">
    <property type="protein sequence ID" value="OCL27635.1"/>
    <property type="molecule type" value="Genomic_DNA"/>
</dbReference>
<gene>
    <name evidence="8" type="ORF">U472_03540</name>
</gene>
<evidence type="ECO:0000256" key="1">
    <source>
        <dbReference type="ARBA" id="ARBA00009764"/>
    </source>
</evidence>
<dbReference type="PANTHER" id="PTHR30288">
    <property type="entry name" value="FLAGELLAR CAP/ASSEMBLY PROTEIN FLID"/>
    <property type="match status" value="1"/>
</dbReference>
<keyword evidence="9" id="KW-1185">Reference proteome</keyword>
<dbReference type="GO" id="GO:0005576">
    <property type="term" value="C:extracellular region"/>
    <property type="evidence" value="ECO:0007669"/>
    <property type="project" value="UniProtKB-SubCell"/>
</dbReference>
<accession>A0A1C0AB78</accession>
<keyword evidence="3 5" id="KW-0175">Coiled coil</keyword>
<protein>
    <recommendedName>
        <fullName evidence="5">Flagellar hook-associated protein 2</fullName>
        <shortName evidence="5">HAP2</shortName>
    </recommendedName>
    <alternativeName>
        <fullName evidence="5">Flagellar cap protein</fullName>
    </alternativeName>
</protein>
<evidence type="ECO:0000256" key="2">
    <source>
        <dbReference type="ARBA" id="ARBA00011255"/>
    </source>
</evidence>
<dbReference type="RefSeq" id="WP_068715572.1">
    <property type="nucleotide sequence ID" value="NZ_LWDV01000007.1"/>
</dbReference>
<feature type="domain" description="Flagellar hook-associated protein 2 C-terminal" evidence="7">
    <location>
        <begin position="449"/>
        <end position="564"/>
    </location>
</feature>
<dbReference type="InterPro" id="IPR010809">
    <property type="entry name" value="FliD_C"/>
</dbReference>
<reference evidence="9" key="1">
    <citation type="submission" date="2016-07" db="EMBL/GenBank/DDBJ databases">
        <authorList>
            <person name="Florea S."/>
            <person name="Webb J.S."/>
            <person name="Jaromczyk J."/>
            <person name="Schardl C.L."/>
        </authorList>
    </citation>
    <scope>NUCLEOTIDE SEQUENCE [LARGE SCALE GENOMIC DNA]</scope>
    <source>
        <strain evidence="9">Z6</strain>
    </source>
</reference>
<dbReference type="Pfam" id="PF02465">
    <property type="entry name" value="FliD_N"/>
    <property type="match status" value="1"/>
</dbReference>
<evidence type="ECO:0000259" key="7">
    <source>
        <dbReference type="Pfam" id="PF07195"/>
    </source>
</evidence>
<proteinExistence type="inferred from homology"/>
<feature type="domain" description="Flagellar hook-associated protein 2 N-terminal" evidence="6">
    <location>
        <begin position="9"/>
        <end position="105"/>
    </location>
</feature>
<sequence>MGISLGGFSGLDTDSIISQLMYIEEQPLRSLQQKQVDIGKQITAWQKINTTLDTFKRKAEDLESVFSEMSVSTSDDDKKYLSATAESNAISGSYEVEVTSLAKKHTLTSGSAVADSPFSTSGSITIGINGSSLNIDVTSSTTLQDVAEAINKATVDHDGDDATNEIHLAEATVVEGRLILKSSDEAIVNNDVTKDNKLTLSDGGSGLLAALKLDSSSADPLVQPIEEAPAAAVFTVNGIDITGRYTNKGLDDVIEGLTLNLEKEHLVGESTTITIGTDKDAMKSKIKEFVNQYNSIIDMLETYGHPRQENIENGEQGAAVLSGDANLSTIQSSLYNAVMYPVNGVISEEFVGSKDTRPLSQGGNLKITTTNYDGTTSSQTIDLSDTSLTLDGIVNKIKSATGIDARIIEGIEGRLVIESTDSSISEISLSGSDSSVLKDLALPQGLQKNTVSLIGIEMDEKGKLSINESKLEKALENNLSDVDQLFTKIKYNIKAEVDKATGYFKAANGKEYQGYVKGSIEGLQNQRKYVDDDIENLERRLVLREERLKAKFTQMEQLISQMQNQGNWLSGITGSMGSY</sequence>
<evidence type="ECO:0000259" key="6">
    <source>
        <dbReference type="Pfam" id="PF02465"/>
    </source>
</evidence>
<evidence type="ECO:0000256" key="4">
    <source>
        <dbReference type="ARBA" id="ARBA00023143"/>
    </source>
</evidence>
<dbReference type="GO" id="GO:0071973">
    <property type="term" value="P:bacterial-type flagellum-dependent cell motility"/>
    <property type="evidence" value="ECO:0007669"/>
    <property type="project" value="TreeGrafter"/>
</dbReference>
<dbReference type="InterPro" id="IPR040026">
    <property type="entry name" value="FliD"/>
</dbReference>
<dbReference type="GO" id="GO:0009424">
    <property type="term" value="C:bacterial-type flagellum hook"/>
    <property type="evidence" value="ECO:0007669"/>
    <property type="project" value="UniProtKB-UniRule"/>
</dbReference>
<evidence type="ECO:0000256" key="5">
    <source>
        <dbReference type="RuleBase" id="RU362066"/>
    </source>
</evidence>
<keyword evidence="4 5" id="KW-0975">Bacterial flagellum</keyword>
<dbReference type="Pfam" id="PF07195">
    <property type="entry name" value="FliD_C"/>
    <property type="match status" value="2"/>
</dbReference>
<comment type="function">
    <text evidence="5">Required for morphogenesis and for the elongation of the flagellar filament by facilitating polymerization of the flagellin monomers at the tip of growing filament. Forms a capping structure, which prevents flagellin subunits (transported through the central channel of the flagellum) from leaking out without polymerization at the distal end.</text>
</comment>
<dbReference type="AlphaFoldDB" id="A0A1C0AB78"/>
<evidence type="ECO:0000256" key="3">
    <source>
        <dbReference type="ARBA" id="ARBA00023054"/>
    </source>
</evidence>
<evidence type="ECO:0000313" key="8">
    <source>
        <dbReference type="EMBL" id="OCL27635.1"/>
    </source>
</evidence>
<feature type="coiled-coil region" evidence="5">
    <location>
        <begin position="520"/>
        <end position="565"/>
    </location>
</feature>
<dbReference type="PANTHER" id="PTHR30288:SF0">
    <property type="entry name" value="FLAGELLAR HOOK-ASSOCIATED PROTEIN 2"/>
    <property type="match status" value="1"/>
</dbReference>
<comment type="caution">
    <text evidence="8">The sequence shown here is derived from an EMBL/GenBank/DDBJ whole genome shotgun (WGS) entry which is preliminary data.</text>
</comment>
<comment type="subunit">
    <text evidence="2 5">Homopentamer.</text>
</comment>
<keyword evidence="5" id="KW-0964">Secreted</keyword>
<organism evidence="8 9">
    <name type="scientific">Orenia metallireducens</name>
    <dbReference type="NCBI Taxonomy" id="1413210"/>
    <lineage>
        <taxon>Bacteria</taxon>
        <taxon>Bacillati</taxon>
        <taxon>Bacillota</taxon>
        <taxon>Clostridia</taxon>
        <taxon>Halanaerobiales</taxon>
        <taxon>Halobacteroidaceae</taxon>
        <taxon>Orenia</taxon>
    </lineage>
</organism>
<feature type="domain" description="Flagellar hook-associated protein 2 C-terminal" evidence="7">
    <location>
        <begin position="232"/>
        <end position="342"/>
    </location>
</feature>